<accession>A0ABD0N783</accession>
<evidence type="ECO:0000313" key="2">
    <source>
        <dbReference type="EMBL" id="KAL0157359.1"/>
    </source>
</evidence>
<feature type="region of interest" description="Disordered" evidence="1">
    <location>
        <begin position="97"/>
        <end position="136"/>
    </location>
</feature>
<dbReference type="PRINTS" id="PR01217">
    <property type="entry name" value="PRICHEXTENSN"/>
</dbReference>
<comment type="caution">
    <text evidence="2">The sequence shown here is derived from an EMBL/GenBank/DDBJ whole genome shotgun (WGS) entry which is preliminary data.</text>
</comment>
<feature type="non-terminal residue" evidence="2">
    <location>
        <position position="1"/>
    </location>
</feature>
<feature type="compositionally biased region" description="Pro residues" evidence="1">
    <location>
        <begin position="38"/>
        <end position="49"/>
    </location>
</feature>
<dbReference type="AlphaFoldDB" id="A0ABD0N783"/>
<feature type="compositionally biased region" description="Pro residues" evidence="1">
    <location>
        <begin position="103"/>
        <end position="115"/>
    </location>
</feature>
<gene>
    <name evidence="2" type="ORF">M9458_048605</name>
</gene>
<proteinExistence type="predicted"/>
<keyword evidence="3" id="KW-1185">Reference proteome</keyword>
<protein>
    <submittedName>
        <fullName evidence="2">Uncharacterized protein</fullName>
    </submittedName>
</protein>
<sequence>PRLFTSRSLVISVHQFASEPPPGHKPAPELTPDHKPAPELPPGHKPAPEPVGEAAPMPPEVTAVAVEPPMEAAFPYNVSASLRTLCASSVPAFLRSQTRTQVPVPPRRAAPPPASPRRAAAPPAPPPVPPWRAAAPSPPILSASSVPAFPRSQTVTRIPAPPRRAAAPPAPPCWVLPAPPWRSSLMIWWSSAPPIWPTPPWPLVLLQSPVYLPSHGPGPPSLPQFCLSSSPLLDLNSCLERLEATPWRGGLCHDPGLRFLYLCLRTYFVVVLLFTVSLPLFSCRHGCSLNQTHSLICYPGYQLDHYLCPVYK</sequence>
<dbReference type="EMBL" id="JAMKFB020000024">
    <property type="protein sequence ID" value="KAL0157359.1"/>
    <property type="molecule type" value="Genomic_DNA"/>
</dbReference>
<evidence type="ECO:0000313" key="3">
    <source>
        <dbReference type="Proteomes" id="UP001529510"/>
    </source>
</evidence>
<organism evidence="2 3">
    <name type="scientific">Cirrhinus mrigala</name>
    <name type="common">Mrigala</name>
    <dbReference type="NCBI Taxonomy" id="683832"/>
    <lineage>
        <taxon>Eukaryota</taxon>
        <taxon>Metazoa</taxon>
        <taxon>Chordata</taxon>
        <taxon>Craniata</taxon>
        <taxon>Vertebrata</taxon>
        <taxon>Euteleostomi</taxon>
        <taxon>Actinopterygii</taxon>
        <taxon>Neopterygii</taxon>
        <taxon>Teleostei</taxon>
        <taxon>Ostariophysi</taxon>
        <taxon>Cypriniformes</taxon>
        <taxon>Cyprinidae</taxon>
        <taxon>Labeoninae</taxon>
        <taxon>Labeonini</taxon>
        <taxon>Cirrhinus</taxon>
    </lineage>
</organism>
<dbReference type="Proteomes" id="UP001529510">
    <property type="component" value="Unassembled WGS sequence"/>
</dbReference>
<reference evidence="2 3" key="1">
    <citation type="submission" date="2024-05" db="EMBL/GenBank/DDBJ databases">
        <title>Genome sequencing and assembly of Indian major carp, Cirrhinus mrigala (Hamilton, 1822).</title>
        <authorList>
            <person name="Mohindra V."/>
            <person name="Chowdhury L.M."/>
            <person name="Lal K."/>
            <person name="Jena J.K."/>
        </authorList>
    </citation>
    <scope>NUCLEOTIDE SEQUENCE [LARGE SCALE GENOMIC DNA]</scope>
    <source>
        <strain evidence="2">CM1030</strain>
        <tissue evidence="2">Blood</tissue>
    </source>
</reference>
<name>A0ABD0N783_CIRMR</name>
<feature type="region of interest" description="Disordered" evidence="1">
    <location>
        <begin position="14"/>
        <end position="57"/>
    </location>
</feature>
<evidence type="ECO:0000256" key="1">
    <source>
        <dbReference type="SAM" id="MobiDB-lite"/>
    </source>
</evidence>